<organism evidence="1 2">
    <name type="scientific">Phytophthora aleatoria</name>
    <dbReference type="NCBI Taxonomy" id="2496075"/>
    <lineage>
        <taxon>Eukaryota</taxon>
        <taxon>Sar</taxon>
        <taxon>Stramenopiles</taxon>
        <taxon>Oomycota</taxon>
        <taxon>Peronosporomycetes</taxon>
        <taxon>Peronosporales</taxon>
        <taxon>Peronosporaceae</taxon>
        <taxon>Phytophthora</taxon>
    </lineage>
</organism>
<evidence type="ECO:0000313" key="1">
    <source>
        <dbReference type="EMBL" id="KAG6945073.1"/>
    </source>
</evidence>
<name>A0A8J5MCN7_9STRA</name>
<dbReference type="Proteomes" id="UP000709295">
    <property type="component" value="Unassembled WGS sequence"/>
</dbReference>
<protein>
    <submittedName>
        <fullName evidence="1">Uncharacterized protein</fullName>
    </submittedName>
</protein>
<keyword evidence="2" id="KW-1185">Reference proteome</keyword>
<reference evidence="1" key="1">
    <citation type="submission" date="2021-01" db="EMBL/GenBank/DDBJ databases">
        <title>Phytophthora aleatoria, a newly-described species from Pinus radiata is distinct from Phytophthora cactorum isolates based on comparative genomics.</title>
        <authorList>
            <person name="Mcdougal R."/>
            <person name="Panda P."/>
            <person name="Williams N."/>
            <person name="Studholme D.J."/>
        </authorList>
    </citation>
    <scope>NUCLEOTIDE SEQUENCE</scope>
    <source>
        <strain evidence="1">NZFS 4037</strain>
    </source>
</reference>
<comment type="caution">
    <text evidence="1">The sequence shown here is derived from an EMBL/GenBank/DDBJ whole genome shotgun (WGS) entry which is preliminary data.</text>
</comment>
<accession>A0A8J5MCN7</accession>
<gene>
    <name evidence="1" type="ORF">JG688_00016752</name>
</gene>
<proteinExistence type="predicted"/>
<dbReference type="EMBL" id="JAENGY010002197">
    <property type="protein sequence ID" value="KAG6945073.1"/>
    <property type="molecule type" value="Genomic_DNA"/>
</dbReference>
<dbReference type="AlphaFoldDB" id="A0A8J5MCN7"/>
<evidence type="ECO:0000313" key="2">
    <source>
        <dbReference type="Proteomes" id="UP000709295"/>
    </source>
</evidence>
<sequence length="155" mass="18032">MRRRCQERDRLERQSYVQLFADKGEFRKMSYRSFMALAAKFEPYLRVNEHQSCNRTGTKPITPTTRTPAIKTTRDLADAVAGVRNAEVTQRDLTESERDASVYRRLYNSSDLSEDTDTYSSSEWIRDAVLTQLELGTTLRPQRSTARQSRKLLED</sequence>